<dbReference type="InterPro" id="IPR009050">
    <property type="entry name" value="Globin-like_sf"/>
</dbReference>
<feature type="domain" description="Globin" evidence="9">
    <location>
        <begin position="565"/>
        <end position="735"/>
    </location>
</feature>
<feature type="domain" description="Globin" evidence="9">
    <location>
        <begin position="278"/>
        <end position="411"/>
    </location>
</feature>
<evidence type="ECO:0000313" key="11">
    <source>
        <dbReference type="Proteomes" id="UP000308365"/>
    </source>
</evidence>
<comment type="caution">
    <text evidence="10">The sequence shown here is derived from an EMBL/GenBank/DDBJ whole genome shotgun (WGS) entry which is preliminary data.</text>
</comment>
<feature type="domain" description="Globin" evidence="9">
    <location>
        <begin position="144"/>
        <end position="275"/>
    </location>
</feature>
<dbReference type="Gene3D" id="1.10.490.10">
    <property type="entry name" value="Globins"/>
    <property type="match status" value="5"/>
</dbReference>
<keyword evidence="8" id="KW-0408">Iron</keyword>
<gene>
    <name evidence="10" type="ORF">EI555_019942</name>
</gene>
<name>A0A4U1FNC5_MONMO</name>
<keyword evidence="4" id="KW-0813">Transport</keyword>
<dbReference type="PANTHER" id="PTHR11442:SF48">
    <property type="entry name" value="HEMOGLOBIN SUBUNIT ALPHA"/>
    <property type="match status" value="1"/>
</dbReference>
<keyword evidence="6" id="KW-0561">Oxygen transport</keyword>
<dbReference type="PRINTS" id="PR00612">
    <property type="entry name" value="ALPHAHAEM"/>
</dbReference>
<dbReference type="PANTHER" id="PTHR11442">
    <property type="entry name" value="HEMOGLOBIN FAMILY MEMBER"/>
    <property type="match status" value="1"/>
</dbReference>
<dbReference type="InterPro" id="IPR000971">
    <property type="entry name" value="Globin"/>
</dbReference>
<dbReference type="GO" id="GO:0043177">
    <property type="term" value="F:organic acid binding"/>
    <property type="evidence" value="ECO:0007669"/>
    <property type="project" value="TreeGrafter"/>
</dbReference>
<evidence type="ECO:0000256" key="5">
    <source>
        <dbReference type="ARBA" id="ARBA00022617"/>
    </source>
</evidence>
<dbReference type="GO" id="GO:0042744">
    <property type="term" value="P:hydrogen peroxide catabolic process"/>
    <property type="evidence" value="ECO:0007669"/>
    <property type="project" value="TreeGrafter"/>
</dbReference>
<dbReference type="GO" id="GO:0019825">
    <property type="term" value="F:oxygen binding"/>
    <property type="evidence" value="ECO:0007669"/>
    <property type="project" value="InterPro"/>
</dbReference>
<evidence type="ECO:0000256" key="8">
    <source>
        <dbReference type="ARBA" id="ARBA00023004"/>
    </source>
</evidence>
<evidence type="ECO:0000256" key="7">
    <source>
        <dbReference type="ARBA" id="ARBA00022723"/>
    </source>
</evidence>
<dbReference type="InterPro" id="IPR002340">
    <property type="entry name" value="Hemoglobin_zeta"/>
</dbReference>
<dbReference type="GO" id="GO:0031838">
    <property type="term" value="C:haptoglobin-hemoglobin complex"/>
    <property type="evidence" value="ECO:0007669"/>
    <property type="project" value="TreeGrafter"/>
</dbReference>
<dbReference type="PROSITE" id="PS01033">
    <property type="entry name" value="GLOBIN"/>
    <property type="match status" value="5"/>
</dbReference>
<dbReference type="Proteomes" id="UP000308365">
    <property type="component" value="Unassembled WGS sequence"/>
</dbReference>
<evidence type="ECO:0000256" key="6">
    <source>
        <dbReference type="ARBA" id="ARBA00022621"/>
    </source>
</evidence>
<organism evidence="10 11">
    <name type="scientific">Monodon monoceros</name>
    <name type="common">Narwhal</name>
    <name type="synonym">Ceratodon monodon</name>
    <dbReference type="NCBI Taxonomy" id="40151"/>
    <lineage>
        <taxon>Eukaryota</taxon>
        <taxon>Metazoa</taxon>
        <taxon>Chordata</taxon>
        <taxon>Craniata</taxon>
        <taxon>Vertebrata</taxon>
        <taxon>Euteleostomi</taxon>
        <taxon>Mammalia</taxon>
        <taxon>Eutheria</taxon>
        <taxon>Laurasiatheria</taxon>
        <taxon>Artiodactyla</taxon>
        <taxon>Whippomorpha</taxon>
        <taxon>Cetacea</taxon>
        <taxon>Odontoceti</taxon>
        <taxon>Monodontidae</taxon>
        <taxon>Monodon</taxon>
    </lineage>
</organism>
<evidence type="ECO:0000256" key="4">
    <source>
        <dbReference type="ARBA" id="ARBA00022448"/>
    </source>
</evidence>
<comment type="similarity">
    <text evidence="2">Belongs to the globin family.</text>
</comment>
<dbReference type="GO" id="GO:0031720">
    <property type="term" value="F:haptoglobin binding"/>
    <property type="evidence" value="ECO:0007669"/>
    <property type="project" value="TreeGrafter"/>
</dbReference>
<sequence>MSLTRAERTIIVSMWGKISTQADIIGTEALERLFSSYPQTKTYFPHFDLHAGSAQLRAHGSKVVAAVGDAVKSIDNVAGALSKLSELHAYVLRVDPVNFKLLSHCLLVTVASHFPADFTADAHAAWDKFLSIVSRVLTENAQERAQVAQVWDLIAGHEAPFGAELLLRLFTVYPSTKTYFKHLGDRPDEVQLLSHGQRVLEAVGVAVRHMDNLRAALSPLADLHAHVLRVDPTNFPLLIQCFQVVLASHLQGEFTVEMQVVWDKFLTGLATQREPTMVLSPADKTNVKGTWAKIGNHSAEYGAEALERMFISFPSTKTYFSHFDLGHGSAQIKGHGKKVADALTKAVGHIDNLPDALSELSDLHAHKLRVDPVNFKLLSHCLLVTLALHLPADFTPSVHASLDKFLASTQREPTMVLSPADKTNVKGTWAKIGNHSAEYGAEALERMFISFPSTKTYFSHFDLGHGSAQIKGHGKKVADALTKAVGHIDNLPDALSELSDLHAHKLRVDPVNFKLLSHCLLVTLALHLPADFTPSVHASLDKFLASVSTVLTSKYPRGRAGSTMVLEAADRAAVRALWLKLGSNVGIYTTEALERCAQAPGSPAFSPLGKASSFLPSLTRRSSCRTFLAFPSTKTYFLHLDLSPGSAQVRAHGQKVADALTLAVDHLEDLPSALSALRELHAHKLRVDPVNFQLLVHCLLVTLARHYPGDFSPSLQASLNKFLSHVISALAPNCH</sequence>
<dbReference type="InterPro" id="IPR002338">
    <property type="entry name" value="Hemoglobin_a-typ"/>
</dbReference>
<dbReference type="GO" id="GO:0020037">
    <property type="term" value="F:heme binding"/>
    <property type="evidence" value="ECO:0007669"/>
    <property type="project" value="InterPro"/>
</dbReference>
<keyword evidence="5" id="KW-0349">Heme</keyword>
<keyword evidence="7" id="KW-0479">Metal-binding</keyword>
<evidence type="ECO:0000256" key="3">
    <source>
        <dbReference type="ARBA" id="ARBA00011125"/>
    </source>
</evidence>
<evidence type="ECO:0000313" key="10">
    <source>
        <dbReference type="EMBL" id="TKC51404.1"/>
    </source>
</evidence>
<dbReference type="SUPFAM" id="SSF46458">
    <property type="entry name" value="Globin-like"/>
    <property type="match status" value="5"/>
</dbReference>
<evidence type="ECO:0000256" key="2">
    <source>
        <dbReference type="ARBA" id="ARBA00008705"/>
    </source>
</evidence>
<accession>A0A4U1FNC5</accession>
<comment type="function">
    <text evidence="1">Involved in oxygen transport from the lung to the various peripheral tissues.</text>
</comment>
<evidence type="ECO:0000259" key="9">
    <source>
        <dbReference type="PROSITE" id="PS01033"/>
    </source>
</evidence>
<dbReference type="Pfam" id="PF00042">
    <property type="entry name" value="Globin"/>
    <property type="match status" value="5"/>
</dbReference>
<dbReference type="GO" id="GO:0005506">
    <property type="term" value="F:iron ion binding"/>
    <property type="evidence" value="ECO:0007669"/>
    <property type="project" value="InterPro"/>
</dbReference>
<protein>
    <recommendedName>
        <fullName evidence="9">Globin domain-containing protein</fullName>
    </recommendedName>
</protein>
<dbReference type="InterPro" id="IPR050056">
    <property type="entry name" value="Hemoglobin_oxygen_transport"/>
</dbReference>
<dbReference type="FunFam" id="1.10.490.10:FF:000002">
    <property type="entry name" value="Hemoglobin subunit alpha"/>
    <property type="match status" value="4"/>
</dbReference>
<dbReference type="AlphaFoldDB" id="A0A4U1FNC5"/>
<feature type="domain" description="Globin" evidence="9">
    <location>
        <begin position="2"/>
        <end position="142"/>
    </location>
</feature>
<proteinExistence type="inferred from homology"/>
<reference evidence="11" key="1">
    <citation type="journal article" date="2019" name="IScience">
        <title>Narwhal Genome Reveals Long-Term Low Genetic Diversity despite Current Large Abundance Size.</title>
        <authorList>
            <person name="Westbury M.V."/>
            <person name="Petersen B."/>
            <person name="Garde E."/>
            <person name="Heide-Jorgensen M.P."/>
            <person name="Lorenzen E.D."/>
        </authorList>
    </citation>
    <scope>NUCLEOTIDE SEQUENCE [LARGE SCALE GENOMIC DNA]</scope>
</reference>
<comment type="subunit">
    <text evidence="3">Heterotetramer of two alpha chains and two beta chains.</text>
</comment>
<evidence type="ECO:0000256" key="1">
    <source>
        <dbReference type="ARBA" id="ARBA00003705"/>
    </source>
</evidence>
<dbReference type="GO" id="GO:0004601">
    <property type="term" value="F:peroxidase activity"/>
    <property type="evidence" value="ECO:0007669"/>
    <property type="project" value="TreeGrafter"/>
</dbReference>
<dbReference type="GO" id="GO:0072562">
    <property type="term" value="C:blood microparticle"/>
    <property type="evidence" value="ECO:0007669"/>
    <property type="project" value="TreeGrafter"/>
</dbReference>
<dbReference type="PRINTS" id="PR00816">
    <property type="entry name" value="ZETAHAEM"/>
</dbReference>
<dbReference type="GO" id="GO:0005833">
    <property type="term" value="C:hemoglobin complex"/>
    <property type="evidence" value="ECO:0007669"/>
    <property type="project" value="InterPro"/>
</dbReference>
<dbReference type="GO" id="GO:0005344">
    <property type="term" value="F:oxygen carrier activity"/>
    <property type="evidence" value="ECO:0007669"/>
    <property type="project" value="UniProtKB-KW"/>
</dbReference>
<feature type="domain" description="Globin" evidence="9">
    <location>
        <begin position="416"/>
        <end position="556"/>
    </location>
</feature>
<dbReference type="EMBL" id="RWIC01000052">
    <property type="protein sequence ID" value="TKC51404.1"/>
    <property type="molecule type" value="Genomic_DNA"/>
</dbReference>
<dbReference type="InterPro" id="IPR012292">
    <property type="entry name" value="Globin/Proto"/>
</dbReference>
<dbReference type="CDD" id="cd08927">
    <property type="entry name" value="Hb-alpha-like"/>
    <property type="match status" value="4"/>
</dbReference>